<proteinExistence type="inferred from homology"/>
<evidence type="ECO:0000256" key="4">
    <source>
        <dbReference type="ARBA" id="ARBA00022989"/>
    </source>
</evidence>
<evidence type="ECO:0000256" key="2">
    <source>
        <dbReference type="ARBA" id="ARBA00006510"/>
    </source>
</evidence>
<evidence type="ECO:0000313" key="9">
    <source>
        <dbReference type="Proteomes" id="UP001186944"/>
    </source>
</evidence>
<comment type="similarity">
    <text evidence="2">Belongs to the TMC family.</text>
</comment>
<keyword evidence="4 6" id="KW-1133">Transmembrane helix</keyword>
<dbReference type="InterPro" id="IPR012496">
    <property type="entry name" value="TMC_dom"/>
</dbReference>
<feature type="transmembrane region" description="Helical" evidence="6">
    <location>
        <begin position="192"/>
        <end position="215"/>
    </location>
</feature>
<dbReference type="GO" id="GO:0005886">
    <property type="term" value="C:plasma membrane"/>
    <property type="evidence" value="ECO:0007669"/>
    <property type="project" value="InterPro"/>
</dbReference>
<evidence type="ECO:0000259" key="7">
    <source>
        <dbReference type="Pfam" id="PF07810"/>
    </source>
</evidence>
<dbReference type="GO" id="GO:0008381">
    <property type="term" value="F:mechanosensitive monoatomic ion channel activity"/>
    <property type="evidence" value="ECO:0007669"/>
    <property type="project" value="TreeGrafter"/>
</dbReference>
<evidence type="ECO:0000256" key="5">
    <source>
        <dbReference type="ARBA" id="ARBA00023136"/>
    </source>
</evidence>
<organism evidence="8 9">
    <name type="scientific">Pinctada imbricata</name>
    <name type="common">Atlantic pearl-oyster</name>
    <name type="synonym">Pinctada martensii</name>
    <dbReference type="NCBI Taxonomy" id="66713"/>
    <lineage>
        <taxon>Eukaryota</taxon>
        <taxon>Metazoa</taxon>
        <taxon>Spiralia</taxon>
        <taxon>Lophotrochozoa</taxon>
        <taxon>Mollusca</taxon>
        <taxon>Bivalvia</taxon>
        <taxon>Autobranchia</taxon>
        <taxon>Pteriomorphia</taxon>
        <taxon>Pterioida</taxon>
        <taxon>Pterioidea</taxon>
        <taxon>Pteriidae</taxon>
        <taxon>Pinctada</taxon>
    </lineage>
</organism>
<keyword evidence="9" id="KW-1185">Reference proteome</keyword>
<dbReference type="PANTHER" id="PTHR23302:SF24">
    <property type="entry name" value="TMC DOMAIN-CONTAINING PROTEIN"/>
    <property type="match status" value="1"/>
</dbReference>
<feature type="domain" description="TMC" evidence="7">
    <location>
        <begin position="180"/>
        <end position="279"/>
    </location>
</feature>
<name>A0AA88YW13_PINIB</name>
<keyword evidence="3 6" id="KW-0812">Transmembrane</keyword>
<dbReference type="PANTHER" id="PTHR23302">
    <property type="entry name" value="TRANSMEMBRANE CHANNEL-RELATED"/>
    <property type="match status" value="1"/>
</dbReference>
<feature type="transmembrane region" description="Helical" evidence="6">
    <location>
        <begin position="344"/>
        <end position="366"/>
    </location>
</feature>
<dbReference type="Pfam" id="PF07810">
    <property type="entry name" value="TMC"/>
    <property type="match status" value="1"/>
</dbReference>
<dbReference type="Proteomes" id="UP001186944">
    <property type="component" value="Unassembled WGS sequence"/>
</dbReference>
<evidence type="ECO:0000313" key="8">
    <source>
        <dbReference type="EMBL" id="KAK3109101.1"/>
    </source>
</evidence>
<sequence>MKNIFDGQGAVSHSWLFYGGYPEVITNRYYLALVYLLLICLTYFGSLFVVLKSIGEGRQPALSSSRSHRYKFSMLVLSSWDHSITSDEASSNLSKGIASILKGTGQTSNFLNVYGTTLIFSLINIIVPMCISKLPVIENYASGKLELNITLARVFCLRMANLFALVASLYSNVTKLTEECTGTVIGQEFYKLVVMDTIVHVVVQLSMAFGRYFWTMQKYEFNLSGAALVLIYRQGLVWVGTIACPVLPLAGALSNLIFFFVNYLIVSRTCKPPIKRWNQSRNTTFLMGFLLITIMFIIVPVSVAIGSAEIIQLGQSNHGMESCGPFGLEKPTAVYMKFRIQQVAWLQSALTWVVSDSVLIAVFLVLL</sequence>
<dbReference type="EMBL" id="VSWD01000001">
    <property type="protein sequence ID" value="KAK3109101.1"/>
    <property type="molecule type" value="Genomic_DNA"/>
</dbReference>
<evidence type="ECO:0000256" key="1">
    <source>
        <dbReference type="ARBA" id="ARBA00004141"/>
    </source>
</evidence>
<feature type="transmembrane region" description="Helical" evidence="6">
    <location>
        <begin position="285"/>
        <end position="305"/>
    </location>
</feature>
<accession>A0AA88YW13</accession>
<reference evidence="8" key="1">
    <citation type="submission" date="2019-08" db="EMBL/GenBank/DDBJ databases">
        <title>The improved chromosome-level genome for the pearl oyster Pinctada fucata martensii using PacBio sequencing and Hi-C.</title>
        <authorList>
            <person name="Zheng Z."/>
        </authorList>
    </citation>
    <scope>NUCLEOTIDE SEQUENCE</scope>
    <source>
        <strain evidence="8">ZZ-2019</strain>
        <tissue evidence="8">Adductor muscle</tissue>
    </source>
</reference>
<protein>
    <recommendedName>
        <fullName evidence="7">TMC domain-containing protein</fullName>
    </recommendedName>
</protein>
<evidence type="ECO:0000256" key="3">
    <source>
        <dbReference type="ARBA" id="ARBA00022692"/>
    </source>
</evidence>
<feature type="transmembrane region" description="Helical" evidence="6">
    <location>
        <begin position="111"/>
        <end position="131"/>
    </location>
</feature>
<feature type="transmembrane region" description="Helical" evidence="6">
    <location>
        <begin position="29"/>
        <end position="51"/>
    </location>
</feature>
<keyword evidence="5 6" id="KW-0472">Membrane</keyword>
<feature type="transmembrane region" description="Helical" evidence="6">
    <location>
        <begin position="235"/>
        <end position="265"/>
    </location>
</feature>
<dbReference type="InterPro" id="IPR038900">
    <property type="entry name" value="TMC"/>
</dbReference>
<evidence type="ECO:0000256" key="6">
    <source>
        <dbReference type="SAM" id="Phobius"/>
    </source>
</evidence>
<comment type="subcellular location">
    <subcellularLocation>
        <location evidence="1">Membrane</location>
        <topology evidence="1">Multi-pass membrane protein</topology>
    </subcellularLocation>
</comment>
<dbReference type="AlphaFoldDB" id="A0AA88YW13"/>
<gene>
    <name evidence="8" type="ORF">FSP39_023041</name>
</gene>
<comment type="caution">
    <text evidence="8">The sequence shown here is derived from an EMBL/GenBank/DDBJ whole genome shotgun (WGS) entry which is preliminary data.</text>
</comment>